<gene>
    <name evidence="2" type="ORF">FCC1311_032332</name>
</gene>
<feature type="compositionally biased region" description="Polar residues" evidence="1">
    <location>
        <begin position="370"/>
        <end position="384"/>
    </location>
</feature>
<feature type="region of interest" description="Disordered" evidence="1">
    <location>
        <begin position="159"/>
        <end position="186"/>
    </location>
</feature>
<feature type="compositionally biased region" description="Low complexity" evidence="1">
    <location>
        <begin position="876"/>
        <end position="886"/>
    </location>
</feature>
<feature type="compositionally biased region" description="Acidic residues" evidence="1">
    <location>
        <begin position="722"/>
        <end position="736"/>
    </location>
</feature>
<feature type="compositionally biased region" description="Acidic residues" evidence="1">
    <location>
        <begin position="856"/>
        <end position="875"/>
    </location>
</feature>
<protein>
    <submittedName>
        <fullName evidence="2">Uncharacterized protein</fullName>
    </submittedName>
</protein>
<feature type="compositionally biased region" description="Gly residues" evidence="1">
    <location>
        <begin position="895"/>
        <end position="909"/>
    </location>
</feature>
<name>A0A2R5G7N3_9STRA</name>
<feature type="compositionally biased region" description="Low complexity" evidence="1">
    <location>
        <begin position="291"/>
        <end position="301"/>
    </location>
</feature>
<feature type="compositionally biased region" description="Low complexity" evidence="1">
    <location>
        <begin position="741"/>
        <end position="755"/>
    </location>
</feature>
<feature type="region of interest" description="Disordered" evidence="1">
    <location>
        <begin position="340"/>
        <end position="410"/>
    </location>
</feature>
<feature type="region of interest" description="Disordered" evidence="1">
    <location>
        <begin position="105"/>
        <end position="135"/>
    </location>
</feature>
<comment type="caution">
    <text evidence="2">The sequence shown here is derived from an EMBL/GenBank/DDBJ whole genome shotgun (WGS) entry which is preliminary data.</text>
</comment>
<feature type="region of interest" description="Disordered" evidence="1">
    <location>
        <begin position="708"/>
        <end position="766"/>
    </location>
</feature>
<evidence type="ECO:0000256" key="1">
    <source>
        <dbReference type="SAM" id="MobiDB-lite"/>
    </source>
</evidence>
<dbReference type="AlphaFoldDB" id="A0A2R5G7N3"/>
<evidence type="ECO:0000313" key="2">
    <source>
        <dbReference type="EMBL" id="GBG27010.1"/>
    </source>
</evidence>
<feature type="compositionally biased region" description="Low complexity" evidence="1">
    <location>
        <begin position="794"/>
        <end position="813"/>
    </location>
</feature>
<reference evidence="2 3" key="1">
    <citation type="submission" date="2017-12" db="EMBL/GenBank/DDBJ databases">
        <title>Sequencing, de novo assembly and annotation of complete genome of a new Thraustochytrid species, strain FCC1311.</title>
        <authorList>
            <person name="Sedici K."/>
            <person name="Godart F."/>
            <person name="Aiese Cigliano R."/>
            <person name="Sanseverino W."/>
            <person name="Barakat M."/>
            <person name="Ortet P."/>
            <person name="Marechal E."/>
            <person name="Cagnac O."/>
            <person name="Amato A."/>
        </authorList>
    </citation>
    <scope>NUCLEOTIDE SEQUENCE [LARGE SCALE GENOMIC DNA]</scope>
</reference>
<dbReference type="Proteomes" id="UP000241890">
    <property type="component" value="Unassembled WGS sequence"/>
</dbReference>
<dbReference type="EMBL" id="BEYU01000027">
    <property type="protein sequence ID" value="GBG27010.1"/>
    <property type="molecule type" value="Genomic_DNA"/>
</dbReference>
<accession>A0A2R5G7N3</accession>
<keyword evidence="3" id="KW-1185">Reference proteome</keyword>
<organism evidence="2 3">
    <name type="scientific">Hondaea fermentalgiana</name>
    <dbReference type="NCBI Taxonomy" id="2315210"/>
    <lineage>
        <taxon>Eukaryota</taxon>
        <taxon>Sar</taxon>
        <taxon>Stramenopiles</taxon>
        <taxon>Bigyra</taxon>
        <taxon>Labyrinthulomycetes</taxon>
        <taxon>Thraustochytrida</taxon>
        <taxon>Thraustochytriidae</taxon>
        <taxon>Hondaea</taxon>
    </lineage>
</organism>
<feature type="region of interest" description="Disordered" evidence="1">
    <location>
        <begin position="288"/>
        <end position="309"/>
    </location>
</feature>
<feature type="compositionally biased region" description="Basic residues" evidence="1">
    <location>
        <begin position="242"/>
        <end position="256"/>
    </location>
</feature>
<dbReference type="InParanoid" id="A0A2R5G7N3"/>
<evidence type="ECO:0000313" key="3">
    <source>
        <dbReference type="Proteomes" id="UP000241890"/>
    </source>
</evidence>
<sequence length="909" mass="95700">MPALFVALVDAGGRSLVLQHAGTLRLCQSVWILSCNYAGEDIWTTAAVIGRTLDYLLALCDQRVSAKKVEKNFGDVVIALLRILCTRRDAVELAKARPIASTPSAGLGIHGSSASPMAENSGGGGSTKSIGRASSMSAARGAQAARAAIAATSAKAAGARSSVTLDRTHGSQGVADPSRLSRPDKDEASRLQIWMSQKADFVARKKQVVALRDLEERASIPTATCFPTMLASTQTRAGGSKKSQRERHKKAQRQNRKATAYLRASAWEDFGDSFAVDAFEDETAMNHEMVSSTQQQQQQSQGDVQEGMESETIFGAQENLQLDGQGVFEGDAPLKNAQAAFDPFSAPSGTNRLEVEDDASEKPAAWDPFSSPSPEIASRSQEAATANPAWDPFGGSGGDGEENNGKSTVDNASDAFEASTRQGIEDDWAFTSSLSGANEAETFPEIRSLHIREQLIADGTWQPGRKFLVNKCMARGKVYASGTPGGRIVLQQVHGGAHAINCRADAAQASVVAQEGGRIEIECSFAGAIDGVEEEHNVALFWMDASWSPDSVPVYATAFWVATKGLVRISLSGSGGGGANSVSRYEDVLIKVPLGDLLLGTESDAVQVSSASAGAQRCEWSASEAVLSVALADVAQNSGESGCCADVSVSWPGSAASVMESSAAVDCEAFVADDGAGVPLSCELRCLVRTSSAALSSAVWGMAGVQDDLGSREAETQGANSNEDEEDEDEEDDMEEQSMTQKGAAAARKPPAAQRPSPVVGGARTRSAYKLTTRILRARAREVCPTPQRAAAPYARPALKPQQAGDADAAFFFYEPSEEDQNQGQGQQGRDQDQALPLKRQASLPMEHDLGPFFEFENDPAEGNDGDDVAEDGDGEQSSTGISSSSDHLEDGLEDGGSGGVSGGWVRGF</sequence>
<feature type="region of interest" description="Disordered" evidence="1">
    <location>
        <begin position="794"/>
        <end position="909"/>
    </location>
</feature>
<proteinExistence type="predicted"/>
<feature type="region of interest" description="Disordered" evidence="1">
    <location>
        <begin position="232"/>
        <end position="258"/>
    </location>
</feature>